<reference evidence="1 2" key="1">
    <citation type="journal article" date="2011" name="Science">
        <title>The ecoresponsive genome of Daphnia pulex.</title>
        <authorList>
            <person name="Colbourne J.K."/>
            <person name="Pfrender M.E."/>
            <person name="Gilbert D."/>
            <person name="Thomas W.K."/>
            <person name="Tucker A."/>
            <person name="Oakley T.H."/>
            <person name="Tokishita S."/>
            <person name="Aerts A."/>
            <person name="Arnold G.J."/>
            <person name="Basu M.K."/>
            <person name="Bauer D.J."/>
            <person name="Caceres C.E."/>
            <person name="Carmel L."/>
            <person name="Casola C."/>
            <person name="Choi J.H."/>
            <person name="Detter J.C."/>
            <person name="Dong Q."/>
            <person name="Dusheyko S."/>
            <person name="Eads B.D."/>
            <person name="Frohlich T."/>
            <person name="Geiler-Samerotte K.A."/>
            <person name="Gerlach D."/>
            <person name="Hatcher P."/>
            <person name="Jogdeo S."/>
            <person name="Krijgsveld J."/>
            <person name="Kriventseva E.V."/>
            <person name="Kultz D."/>
            <person name="Laforsch C."/>
            <person name="Lindquist E."/>
            <person name="Lopez J."/>
            <person name="Manak J.R."/>
            <person name="Muller J."/>
            <person name="Pangilinan J."/>
            <person name="Patwardhan R.P."/>
            <person name="Pitluck S."/>
            <person name="Pritham E.J."/>
            <person name="Rechtsteiner A."/>
            <person name="Rho M."/>
            <person name="Rogozin I.B."/>
            <person name="Sakarya O."/>
            <person name="Salamov A."/>
            <person name="Schaack S."/>
            <person name="Shapiro H."/>
            <person name="Shiga Y."/>
            <person name="Skalitzky C."/>
            <person name="Smith Z."/>
            <person name="Souvorov A."/>
            <person name="Sung W."/>
            <person name="Tang Z."/>
            <person name="Tsuchiya D."/>
            <person name="Tu H."/>
            <person name="Vos H."/>
            <person name="Wang M."/>
            <person name="Wolf Y.I."/>
            <person name="Yamagata H."/>
            <person name="Yamada T."/>
            <person name="Ye Y."/>
            <person name="Shaw J.R."/>
            <person name="Andrews J."/>
            <person name="Crease T.J."/>
            <person name="Tang H."/>
            <person name="Lucas S.M."/>
            <person name="Robertson H.M."/>
            <person name="Bork P."/>
            <person name="Koonin E.V."/>
            <person name="Zdobnov E.M."/>
            <person name="Grigoriev I.V."/>
            <person name="Lynch M."/>
            <person name="Boore J.L."/>
        </authorList>
    </citation>
    <scope>NUCLEOTIDE SEQUENCE [LARGE SCALE GENOMIC DNA]</scope>
</reference>
<dbReference type="KEGG" id="dpx:DAPPUDRAFT_312622"/>
<dbReference type="EMBL" id="GL732528">
    <property type="protein sequence ID" value="EFX87097.1"/>
    <property type="molecule type" value="Genomic_DNA"/>
</dbReference>
<name>E9FZQ3_DAPPU</name>
<proteinExistence type="predicted"/>
<sequence length="57" mass="6494">MRMYRYGWSHREKTILSLESDSRLASNEGGAMSYITLNAMTFGHIFERSTKGMFGGL</sequence>
<dbReference type="InParanoid" id="E9FZQ3"/>
<organism evidence="1 2">
    <name type="scientific">Daphnia pulex</name>
    <name type="common">Water flea</name>
    <dbReference type="NCBI Taxonomy" id="6669"/>
    <lineage>
        <taxon>Eukaryota</taxon>
        <taxon>Metazoa</taxon>
        <taxon>Ecdysozoa</taxon>
        <taxon>Arthropoda</taxon>
        <taxon>Crustacea</taxon>
        <taxon>Branchiopoda</taxon>
        <taxon>Diplostraca</taxon>
        <taxon>Cladocera</taxon>
        <taxon>Anomopoda</taxon>
        <taxon>Daphniidae</taxon>
        <taxon>Daphnia</taxon>
    </lineage>
</organism>
<keyword evidence="2" id="KW-1185">Reference proteome</keyword>
<evidence type="ECO:0000313" key="2">
    <source>
        <dbReference type="Proteomes" id="UP000000305"/>
    </source>
</evidence>
<gene>
    <name evidence="1" type="ORF">DAPPUDRAFT_312622</name>
</gene>
<dbReference type="HOGENOM" id="CLU_2998552_0_0_1"/>
<evidence type="ECO:0000313" key="1">
    <source>
        <dbReference type="EMBL" id="EFX87097.1"/>
    </source>
</evidence>
<protein>
    <submittedName>
        <fullName evidence="1">Uncharacterized protein</fullName>
    </submittedName>
</protein>
<accession>E9FZQ3</accession>
<dbReference type="Proteomes" id="UP000000305">
    <property type="component" value="Unassembled WGS sequence"/>
</dbReference>
<dbReference type="AlphaFoldDB" id="E9FZQ3"/>